<accession>A0ABW0NES6</accession>
<proteinExistence type="predicted"/>
<evidence type="ECO:0000259" key="1">
    <source>
        <dbReference type="Pfam" id="PF12200"/>
    </source>
</evidence>
<name>A0ABW0NES6_9BURK</name>
<dbReference type="RefSeq" id="WP_376850491.1">
    <property type="nucleotide sequence ID" value="NZ_JBHSMF010000006.1"/>
</dbReference>
<comment type="caution">
    <text evidence="2">The sequence shown here is derived from an EMBL/GenBank/DDBJ whole genome shotgun (WGS) entry which is preliminary data.</text>
</comment>
<dbReference type="EMBL" id="JBHSMF010000006">
    <property type="protein sequence ID" value="MFC5498439.1"/>
    <property type="molecule type" value="Genomic_DNA"/>
</dbReference>
<dbReference type="Pfam" id="PF12200">
    <property type="entry name" value="DUF3597"/>
    <property type="match status" value="1"/>
</dbReference>
<feature type="domain" description="DUF3597" evidence="1">
    <location>
        <begin position="3"/>
        <end position="130"/>
    </location>
</feature>
<keyword evidence="3" id="KW-1185">Reference proteome</keyword>
<dbReference type="Proteomes" id="UP001596037">
    <property type="component" value="Unassembled WGS sequence"/>
</dbReference>
<evidence type="ECO:0000313" key="3">
    <source>
        <dbReference type="Proteomes" id="UP001596037"/>
    </source>
</evidence>
<dbReference type="InterPro" id="IPR022016">
    <property type="entry name" value="DUF3597"/>
</dbReference>
<gene>
    <name evidence="2" type="ORF">ACFPOE_12915</name>
</gene>
<sequence length="135" mass="14121">MSVFSKIFDKIFHRGAAASAPADQVSAAPSYPSASDAAAAGVAAGAAAQQPVDVEAVLNGLAAQNPQKLNWRTSIVDLMKLLDLDSSLQERKDLATELGYTGAKDGSAEMNIWLHRQVMNKLAANGGKVPADLKD</sequence>
<evidence type="ECO:0000313" key="2">
    <source>
        <dbReference type="EMBL" id="MFC5498439.1"/>
    </source>
</evidence>
<protein>
    <submittedName>
        <fullName evidence="2">DUF3597 domain-containing protein</fullName>
    </submittedName>
</protein>
<dbReference type="SUPFAM" id="SSF158634">
    <property type="entry name" value="RPA2825-like"/>
    <property type="match status" value="1"/>
</dbReference>
<organism evidence="2 3">
    <name type="scientific">Caenimonas terrae</name>
    <dbReference type="NCBI Taxonomy" id="696074"/>
    <lineage>
        <taxon>Bacteria</taxon>
        <taxon>Pseudomonadati</taxon>
        <taxon>Pseudomonadota</taxon>
        <taxon>Betaproteobacteria</taxon>
        <taxon>Burkholderiales</taxon>
        <taxon>Comamonadaceae</taxon>
        <taxon>Caenimonas</taxon>
    </lineage>
</organism>
<reference evidence="3" key="1">
    <citation type="journal article" date="2019" name="Int. J. Syst. Evol. Microbiol.">
        <title>The Global Catalogue of Microorganisms (GCM) 10K type strain sequencing project: providing services to taxonomists for standard genome sequencing and annotation.</title>
        <authorList>
            <consortium name="The Broad Institute Genomics Platform"/>
            <consortium name="The Broad Institute Genome Sequencing Center for Infectious Disease"/>
            <person name="Wu L."/>
            <person name="Ma J."/>
        </authorList>
    </citation>
    <scope>NUCLEOTIDE SEQUENCE [LARGE SCALE GENOMIC DNA]</scope>
    <source>
        <strain evidence="3">CCUG 57401</strain>
    </source>
</reference>